<evidence type="ECO:0000256" key="1">
    <source>
        <dbReference type="ARBA" id="ARBA00008270"/>
    </source>
</evidence>
<name>A0ABP1CXW0_9APHY</name>
<organism evidence="3 4">
    <name type="scientific">Somion occarium</name>
    <dbReference type="NCBI Taxonomy" id="3059160"/>
    <lineage>
        <taxon>Eukaryota</taxon>
        <taxon>Fungi</taxon>
        <taxon>Dikarya</taxon>
        <taxon>Basidiomycota</taxon>
        <taxon>Agaricomycotina</taxon>
        <taxon>Agaricomycetes</taxon>
        <taxon>Polyporales</taxon>
        <taxon>Cerrenaceae</taxon>
        <taxon>Somion</taxon>
    </lineage>
</organism>
<keyword evidence="4" id="KW-1185">Reference proteome</keyword>
<dbReference type="PANTHER" id="PTHR13774:SF17">
    <property type="entry name" value="PHENAZINE BIOSYNTHESIS-LIKE DOMAIN-CONTAINING PROTEIN"/>
    <property type="match status" value="1"/>
</dbReference>
<proteinExistence type="inferred from homology"/>
<evidence type="ECO:0000313" key="3">
    <source>
        <dbReference type="EMBL" id="CAL1698967.1"/>
    </source>
</evidence>
<evidence type="ECO:0000313" key="4">
    <source>
        <dbReference type="Proteomes" id="UP001497453"/>
    </source>
</evidence>
<dbReference type="Pfam" id="PF02567">
    <property type="entry name" value="PhzC-PhzF"/>
    <property type="match status" value="1"/>
</dbReference>
<keyword evidence="2" id="KW-0413">Isomerase</keyword>
<evidence type="ECO:0000256" key="2">
    <source>
        <dbReference type="ARBA" id="ARBA00023235"/>
    </source>
</evidence>
<dbReference type="SUPFAM" id="SSF54506">
    <property type="entry name" value="Diaminopimelate epimerase-like"/>
    <property type="match status" value="1"/>
</dbReference>
<dbReference type="Proteomes" id="UP001497453">
    <property type="component" value="Chromosome 11"/>
</dbReference>
<reference evidence="4" key="1">
    <citation type="submission" date="2024-04" db="EMBL/GenBank/DDBJ databases">
        <authorList>
            <person name="Shaw F."/>
            <person name="Minotto A."/>
        </authorList>
    </citation>
    <scope>NUCLEOTIDE SEQUENCE [LARGE SCALE GENOMIC DNA]</scope>
</reference>
<protein>
    <submittedName>
        <fullName evidence="3">Uncharacterized protein</fullName>
    </submittedName>
</protein>
<dbReference type="InterPro" id="IPR003719">
    <property type="entry name" value="Phenazine_PhzF-like"/>
</dbReference>
<gene>
    <name evidence="3" type="ORF">GFSPODELE1_LOCUS2429</name>
</gene>
<dbReference type="EMBL" id="OZ037954">
    <property type="protein sequence ID" value="CAL1698967.1"/>
    <property type="molecule type" value="Genomic_DNA"/>
</dbReference>
<dbReference type="PANTHER" id="PTHR13774">
    <property type="entry name" value="PHENAZINE BIOSYNTHESIS PROTEIN"/>
    <property type="match status" value="1"/>
</dbReference>
<sequence>MIETSYQSSPIMVVETPKAVPFVLANAFTSDPFGGNPAAIVFLDSDLSSETLLNISKNFNQPMTTFILPSDVQDTENLSRSYRVRWFTTVTEVVICGHGTLAAAGVIFALAKVPSSVQVLNFVAKNGAKLTSRKVDNRVEITLPSTLVQPLPSDEEARWNQLCEEQMGRRH</sequence>
<dbReference type="Gene3D" id="3.10.310.10">
    <property type="entry name" value="Diaminopimelate Epimerase, Chain A, domain 1"/>
    <property type="match status" value="2"/>
</dbReference>
<accession>A0ABP1CXW0</accession>
<comment type="similarity">
    <text evidence="1">Belongs to the PhzF family.</text>
</comment>